<evidence type="ECO:0000313" key="2">
    <source>
        <dbReference type="EMBL" id="KAE8149385.1"/>
    </source>
</evidence>
<dbReference type="OrthoDB" id="3001700at2759"/>
<protein>
    <submittedName>
        <fullName evidence="2">Uncharacterized protein</fullName>
    </submittedName>
</protein>
<organism evidence="2 3">
    <name type="scientific">Aspergillus avenaceus</name>
    <dbReference type="NCBI Taxonomy" id="36643"/>
    <lineage>
        <taxon>Eukaryota</taxon>
        <taxon>Fungi</taxon>
        <taxon>Dikarya</taxon>
        <taxon>Ascomycota</taxon>
        <taxon>Pezizomycotina</taxon>
        <taxon>Eurotiomycetes</taxon>
        <taxon>Eurotiomycetidae</taxon>
        <taxon>Eurotiales</taxon>
        <taxon>Aspergillaceae</taxon>
        <taxon>Aspergillus</taxon>
        <taxon>Aspergillus subgen. Circumdati</taxon>
    </lineage>
</organism>
<evidence type="ECO:0000256" key="1">
    <source>
        <dbReference type="SAM" id="MobiDB-lite"/>
    </source>
</evidence>
<dbReference type="Proteomes" id="UP000325780">
    <property type="component" value="Unassembled WGS sequence"/>
</dbReference>
<feature type="compositionally biased region" description="Gly residues" evidence="1">
    <location>
        <begin position="123"/>
        <end position="133"/>
    </location>
</feature>
<reference evidence="2 3" key="1">
    <citation type="submission" date="2019-04" db="EMBL/GenBank/DDBJ databases">
        <title>Friends and foes A comparative genomics study of 23 Aspergillus species from section Flavi.</title>
        <authorList>
            <consortium name="DOE Joint Genome Institute"/>
            <person name="Kjaerbolling I."/>
            <person name="Vesth T."/>
            <person name="Frisvad J.C."/>
            <person name="Nybo J.L."/>
            <person name="Theobald S."/>
            <person name="Kildgaard S."/>
            <person name="Isbrandt T."/>
            <person name="Kuo A."/>
            <person name="Sato A."/>
            <person name="Lyhne E.K."/>
            <person name="Kogle M.E."/>
            <person name="Wiebenga A."/>
            <person name="Kun R.S."/>
            <person name="Lubbers R.J."/>
            <person name="Makela M.R."/>
            <person name="Barry K."/>
            <person name="Chovatia M."/>
            <person name="Clum A."/>
            <person name="Daum C."/>
            <person name="Haridas S."/>
            <person name="He G."/>
            <person name="LaButti K."/>
            <person name="Lipzen A."/>
            <person name="Mondo S."/>
            <person name="Riley R."/>
            <person name="Salamov A."/>
            <person name="Simmons B.A."/>
            <person name="Magnuson J.K."/>
            <person name="Henrissat B."/>
            <person name="Mortensen U.H."/>
            <person name="Larsen T.O."/>
            <person name="Devries R.P."/>
            <person name="Grigoriev I.V."/>
            <person name="Machida M."/>
            <person name="Baker S.E."/>
            <person name="Andersen M.R."/>
        </authorList>
    </citation>
    <scope>NUCLEOTIDE SEQUENCE [LARGE SCALE GENOMIC DNA]</scope>
    <source>
        <strain evidence="2 3">IBT 18842</strain>
    </source>
</reference>
<dbReference type="AlphaFoldDB" id="A0A5N6TSQ3"/>
<dbReference type="EMBL" id="ML742124">
    <property type="protein sequence ID" value="KAE8149385.1"/>
    <property type="molecule type" value="Genomic_DNA"/>
</dbReference>
<sequence>MNPFNPTQPQHEQETQQKDQQSYTDWLRTQYNVQYERWYPWLEDQYLKWFGKGDNKASYVTKDTLNKSKVTGVDQVDQLQDDVHNLVGNQLGDNGLLAPVGKMMSKEGINRAERQGRDEDGKYGFGGWGISGR</sequence>
<proteinExistence type="predicted"/>
<name>A0A5N6TSQ3_ASPAV</name>
<feature type="region of interest" description="Disordered" evidence="1">
    <location>
        <begin position="110"/>
        <end position="133"/>
    </location>
</feature>
<feature type="region of interest" description="Disordered" evidence="1">
    <location>
        <begin position="1"/>
        <end position="22"/>
    </location>
</feature>
<keyword evidence="3" id="KW-1185">Reference proteome</keyword>
<gene>
    <name evidence="2" type="ORF">BDV25DRAFT_156384</name>
</gene>
<feature type="compositionally biased region" description="Basic and acidic residues" evidence="1">
    <location>
        <begin position="110"/>
        <end position="122"/>
    </location>
</feature>
<accession>A0A5N6TSQ3</accession>
<evidence type="ECO:0000313" key="3">
    <source>
        <dbReference type="Proteomes" id="UP000325780"/>
    </source>
</evidence>